<evidence type="ECO:0000259" key="5">
    <source>
        <dbReference type="PROSITE" id="PS50975"/>
    </source>
</evidence>
<evidence type="ECO:0000313" key="6">
    <source>
        <dbReference type="EMBL" id="CEE00780.1"/>
    </source>
</evidence>
<dbReference type="RefSeq" id="WP_034768575.1">
    <property type="nucleotide sequence ID" value="NZ_CCRF01000035.1"/>
</dbReference>
<dbReference type="Gene3D" id="3.40.50.20">
    <property type="match status" value="1"/>
</dbReference>
<organism evidence="6 7">
    <name type="scientific">Caldibacillus thermoamylovorans</name>
    <dbReference type="NCBI Taxonomy" id="35841"/>
    <lineage>
        <taxon>Bacteria</taxon>
        <taxon>Bacillati</taxon>
        <taxon>Bacillota</taxon>
        <taxon>Bacilli</taxon>
        <taxon>Bacillales</taxon>
        <taxon>Bacillaceae</taxon>
        <taxon>Caldibacillus</taxon>
    </lineage>
</organism>
<accession>A0A090IYZ2</accession>
<dbReference type="InterPro" id="IPR013651">
    <property type="entry name" value="ATP-grasp_RimK-type"/>
</dbReference>
<evidence type="ECO:0000313" key="7">
    <source>
        <dbReference type="Proteomes" id="UP000040576"/>
    </source>
</evidence>
<sequence length="298" mass="34030">MNKKGWLIYNGGLISKKFLEINHMYISAAAKKGIELQPVKNNDIYSFVMDNSLHVKKDGLFQPDFILFLDKDIRLAKQLEGLGYQLFNNANAIEICDDKIATFQTLANKRIRMPKTLFSPMMFPGTIDPNDQFIDRVEKEFDYPIVIKEAYGSFGDQVYLVKNREELVVKRHQLLYRPHLYQQFISSSTGKDARLYVVGDQVVASMLRFNEIDFRANVTNGGMMQKFDPPRTFKELAIKASQAVGADFSGVDLLFGDNDEPIICEVNSNAHIKNVFDCTGIDVSEYIFDYIMERIGNA</sequence>
<proteinExistence type="predicted"/>
<reference evidence="6 7" key="1">
    <citation type="submission" date="2014-07" db="EMBL/GenBank/DDBJ databases">
        <authorList>
            <person name="Wibberg Daniel"/>
        </authorList>
    </citation>
    <scope>NUCLEOTIDE SEQUENCE [LARGE SCALE GENOMIC DNA]</scope>
</reference>
<dbReference type="EMBL" id="CCRF01000035">
    <property type="protein sequence ID" value="CEE00780.1"/>
    <property type="molecule type" value="Genomic_DNA"/>
</dbReference>
<dbReference type="PANTHER" id="PTHR21621">
    <property type="entry name" value="RIBOSOMAL PROTEIN S6 MODIFICATION PROTEIN"/>
    <property type="match status" value="1"/>
</dbReference>
<dbReference type="Gene3D" id="3.30.470.20">
    <property type="entry name" value="ATP-grasp fold, B domain"/>
    <property type="match status" value="1"/>
</dbReference>
<dbReference type="GO" id="GO:0005524">
    <property type="term" value="F:ATP binding"/>
    <property type="evidence" value="ECO:0007669"/>
    <property type="project" value="UniProtKB-UniRule"/>
</dbReference>
<dbReference type="PANTHER" id="PTHR21621:SF0">
    <property type="entry name" value="BETA-CITRYLGLUTAMATE SYNTHASE B-RELATED"/>
    <property type="match status" value="1"/>
</dbReference>
<dbReference type="Pfam" id="PF08443">
    <property type="entry name" value="RimK"/>
    <property type="match status" value="1"/>
</dbReference>
<gene>
    <name evidence="6" type="ORF">BT1A1_0933</name>
</gene>
<dbReference type="GO" id="GO:0005737">
    <property type="term" value="C:cytoplasm"/>
    <property type="evidence" value="ECO:0007669"/>
    <property type="project" value="TreeGrafter"/>
</dbReference>
<keyword evidence="2 4" id="KW-0547">Nucleotide-binding</keyword>
<keyword evidence="1" id="KW-0479">Metal-binding</keyword>
<dbReference type="SUPFAM" id="SSF56059">
    <property type="entry name" value="Glutathione synthetase ATP-binding domain-like"/>
    <property type="match status" value="1"/>
</dbReference>
<keyword evidence="3 4" id="KW-0067">ATP-binding</keyword>
<dbReference type="NCBIfam" id="TIGR00768">
    <property type="entry name" value="rimK_fam"/>
    <property type="match status" value="1"/>
</dbReference>
<dbReference type="AlphaFoldDB" id="A0A090IYZ2"/>
<evidence type="ECO:0000256" key="1">
    <source>
        <dbReference type="ARBA" id="ARBA00022723"/>
    </source>
</evidence>
<dbReference type="InterPro" id="IPR011761">
    <property type="entry name" value="ATP-grasp"/>
</dbReference>
<dbReference type="GO" id="GO:0016879">
    <property type="term" value="F:ligase activity, forming carbon-nitrogen bonds"/>
    <property type="evidence" value="ECO:0007669"/>
    <property type="project" value="TreeGrafter"/>
</dbReference>
<keyword evidence="6" id="KW-0436">Ligase</keyword>
<evidence type="ECO:0000256" key="2">
    <source>
        <dbReference type="ARBA" id="ARBA00022741"/>
    </source>
</evidence>
<name>A0A090IYZ2_9BACI</name>
<protein>
    <submittedName>
        <fullName evidence="6">RimK family alpha-L-glutamate ligase</fullName>
    </submittedName>
</protein>
<evidence type="ECO:0000256" key="4">
    <source>
        <dbReference type="PROSITE-ProRule" id="PRU00409"/>
    </source>
</evidence>
<dbReference type="InterPro" id="IPR004666">
    <property type="entry name" value="Rp_bS6_RimK/Lys_biosynth_LsyX"/>
</dbReference>
<keyword evidence="7" id="KW-1185">Reference proteome</keyword>
<evidence type="ECO:0000256" key="3">
    <source>
        <dbReference type="ARBA" id="ARBA00022840"/>
    </source>
</evidence>
<dbReference type="Proteomes" id="UP000040576">
    <property type="component" value="Unassembled WGS sequence"/>
</dbReference>
<dbReference type="PROSITE" id="PS50975">
    <property type="entry name" value="ATP_GRASP"/>
    <property type="match status" value="1"/>
</dbReference>
<feature type="domain" description="ATP-grasp" evidence="5">
    <location>
        <begin position="111"/>
        <end position="292"/>
    </location>
</feature>
<dbReference type="GO" id="GO:0046872">
    <property type="term" value="F:metal ion binding"/>
    <property type="evidence" value="ECO:0007669"/>
    <property type="project" value="UniProtKB-KW"/>
</dbReference>